<keyword evidence="3" id="KW-1185">Reference proteome</keyword>
<protein>
    <submittedName>
        <fullName evidence="2">Uncharacterized protein</fullName>
    </submittedName>
</protein>
<gene>
    <name evidence="2" type="ORF">K0U00_02320</name>
</gene>
<comment type="caution">
    <text evidence="2">The sequence shown here is derived from an EMBL/GenBank/DDBJ whole genome shotgun (WGS) entry which is preliminary data.</text>
</comment>
<proteinExistence type="predicted"/>
<evidence type="ECO:0000313" key="2">
    <source>
        <dbReference type="EMBL" id="MBW7452878.1"/>
    </source>
</evidence>
<dbReference type="Proteomes" id="UP001519887">
    <property type="component" value="Unassembled WGS sequence"/>
</dbReference>
<evidence type="ECO:0000313" key="3">
    <source>
        <dbReference type="Proteomes" id="UP001519887"/>
    </source>
</evidence>
<sequence>MSNPFGKNTYYHYDARNRLDTVAASLDFASGYEAKYQYFQDNLLKNLTQRNGVTATFGYDGKQVNSLMEKKADGTTLNTFSYTYDGNGNQKTKTENGTLSSFAYDELDRISTSSQFNQTYQYDSRGNRKSMTTSQPFDR</sequence>
<feature type="region of interest" description="Disordered" evidence="1">
    <location>
        <begin position="115"/>
        <end position="139"/>
    </location>
</feature>
<dbReference type="Gene3D" id="2.180.10.10">
    <property type="entry name" value="RHS repeat-associated core"/>
    <property type="match status" value="1"/>
</dbReference>
<organism evidence="2 3">
    <name type="scientific">Paenibacillus sepulcri</name>
    <dbReference type="NCBI Taxonomy" id="359917"/>
    <lineage>
        <taxon>Bacteria</taxon>
        <taxon>Bacillati</taxon>
        <taxon>Bacillota</taxon>
        <taxon>Bacilli</taxon>
        <taxon>Bacillales</taxon>
        <taxon>Paenibacillaceae</taxon>
        <taxon>Paenibacillus</taxon>
    </lineage>
</organism>
<dbReference type="EMBL" id="JAHZIK010000023">
    <property type="protein sequence ID" value="MBW7452878.1"/>
    <property type="molecule type" value="Genomic_DNA"/>
</dbReference>
<reference evidence="2 3" key="1">
    <citation type="submission" date="2021-07" db="EMBL/GenBank/DDBJ databases">
        <title>Paenibacillus radiodurans sp. nov., isolated from the southeastern edge of Tengger Desert.</title>
        <authorList>
            <person name="Zhang G."/>
        </authorList>
    </citation>
    <scope>NUCLEOTIDE SEQUENCE [LARGE SCALE GENOMIC DNA]</scope>
    <source>
        <strain evidence="2 3">CCM 7311</strain>
    </source>
</reference>
<feature type="non-terminal residue" evidence="2">
    <location>
        <position position="139"/>
    </location>
</feature>
<evidence type="ECO:0000256" key="1">
    <source>
        <dbReference type="SAM" id="MobiDB-lite"/>
    </source>
</evidence>
<accession>A0ABS7BW47</accession>
<name>A0ABS7BW47_9BACL</name>